<dbReference type="Proteomes" id="UP000176682">
    <property type="component" value="Unassembled WGS sequence"/>
</dbReference>
<organism evidence="2 3">
    <name type="scientific">Candidatus Collierbacteria bacterium RIFOXYB1_FULL_49_13</name>
    <dbReference type="NCBI Taxonomy" id="1817728"/>
    <lineage>
        <taxon>Bacteria</taxon>
        <taxon>Candidatus Collieribacteriota</taxon>
    </lineage>
</organism>
<keyword evidence="1" id="KW-0472">Membrane</keyword>
<dbReference type="EMBL" id="MFAM01000028">
    <property type="protein sequence ID" value="OGD78992.1"/>
    <property type="molecule type" value="Genomic_DNA"/>
</dbReference>
<reference evidence="2 3" key="1">
    <citation type="journal article" date="2016" name="Nat. Commun.">
        <title>Thousands of microbial genomes shed light on interconnected biogeochemical processes in an aquifer system.</title>
        <authorList>
            <person name="Anantharaman K."/>
            <person name="Brown C.T."/>
            <person name="Hug L.A."/>
            <person name="Sharon I."/>
            <person name="Castelle C.J."/>
            <person name="Probst A.J."/>
            <person name="Thomas B.C."/>
            <person name="Singh A."/>
            <person name="Wilkins M.J."/>
            <person name="Karaoz U."/>
            <person name="Brodie E.L."/>
            <person name="Williams K.H."/>
            <person name="Hubbard S.S."/>
            <person name="Banfield J.F."/>
        </authorList>
    </citation>
    <scope>NUCLEOTIDE SEQUENCE [LARGE SCALE GENOMIC DNA]</scope>
</reference>
<accession>A0A1F5FHE3</accession>
<evidence type="ECO:0000313" key="3">
    <source>
        <dbReference type="Proteomes" id="UP000176682"/>
    </source>
</evidence>
<feature type="transmembrane region" description="Helical" evidence="1">
    <location>
        <begin position="12"/>
        <end position="30"/>
    </location>
</feature>
<protein>
    <submittedName>
        <fullName evidence="2">Uncharacterized protein</fullName>
    </submittedName>
</protein>
<feature type="transmembrane region" description="Helical" evidence="1">
    <location>
        <begin position="66"/>
        <end position="87"/>
    </location>
</feature>
<proteinExistence type="predicted"/>
<evidence type="ECO:0000313" key="2">
    <source>
        <dbReference type="EMBL" id="OGD78992.1"/>
    </source>
</evidence>
<feature type="transmembrane region" description="Helical" evidence="1">
    <location>
        <begin position="36"/>
        <end position="54"/>
    </location>
</feature>
<comment type="caution">
    <text evidence="2">The sequence shown here is derived from an EMBL/GenBank/DDBJ whole genome shotgun (WGS) entry which is preliminary data.</text>
</comment>
<dbReference type="AlphaFoldDB" id="A0A1F5FHE3"/>
<keyword evidence="1" id="KW-0812">Transmembrane</keyword>
<gene>
    <name evidence="2" type="ORF">A2368_04195</name>
</gene>
<sequence length="88" mass="10418">MLRRHHLRHLAHFTILILGLLFFLSLILVFHSSRLFEFALVVIMSVYYFLWGLIHHHREGSLHPRVALEYLLISFLGICLLSFIIYAT</sequence>
<evidence type="ECO:0000256" key="1">
    <source>
        <dbReference type="SAM" id="Phobius"/>
    </source>
</evidence>
<keyword evidence="1" id="KW-1133">Transmembrane helix</keyword>
<name>A0A1F5FHE3_9BACT</name>